<feature type="transmembrane region" description="Helical" evidence="6">
    <location>
        <begin position="190"/>
        <end position="213"/>
    </location>
</feature>
<evidence type="ECO:0000256" key="3">
    <source>
        <dbReference type="ARBA" id="ARBA00022692"/>
    </source>
</evidence>
<dbReference type="PANTHER" id="PTHR23519:SF4">
    <property type="entry name" value="AUTOPHAGY-RELATED PROTEIN"/>
    <property type="match status" value="1"/>
</dbReference>
<feature type="transmembrane region" description="Helical" evidence="6">
    <location>
        <begin position="292"/>
        <end position="315"/>
    </location>
</feature>
<keyword evidence="2 6" id="KW-0813">Transport</keyword>
<feature type="transmembrane region" description="Helical" evidence="6">
    <location>
        <begin position="165"/>
        <end position="184"/>
    </location>
</feature>
<feature type="transmembrane region" description="Helical" evidence="6">
    <location>
        <begin position="381"/>
        <end position="400"/>
    </location>
</feature>
<name>A0A261Y0G3_9FUNG</name>
<comment type="caution">
    <text evidence="7">The sequence shown here is derived from an EMBL/GenBank/DDBJ whole genome shotgun (WGS) entry which is preliminary data.</text>
</comment>
<keyword evidence="5 6" id="KW-0472">Membrane</keyword>
<dbReference type="GO" id="GO:0006865">
    <property type="term" value="P:amino acid transport"/>
    <property type="evidence" value="ECO:0007669"/>
    <property type="project" value="UniProtKB-KW"/>
</dbReference>
<dbReference type="OrthoDB" id="192733at2759"/>
<feature type="transmembrane region" description="Helical" evidence="6">
    <location>
        <begin position="351"/>
        <end position="369"/>
    </location>
</feature>
<comment type="similarity">
    <text evidence="6">Belongs to the ATG22 family.</text>
</comment>
<feature type="non-terminal residue" evidence="7">
    <location>
        <position position="401"/>
    </location>
</feature>
<keyword evidence="6" id="KW-0029">Amino-acid transport</keyword>
<keyword evidence="4 6" id="KW-1133">Transmembrane helix</keyword>
<organism evidence="7 8">
    <name type="scientific">Bifiguratus adelaidae</name>
    <dbReference type="NCBI Taxonomy" id="1938954"/>
    <lineage>
        <taxon>Eukaryota</taxon>
        <taxon>Fungi</taxon>
        <taxon>Fungi incertae sedis</taxon>
        <taxon>Mucoromycota</taxon>
        <taxon>Mucoromycotina</taxon>
        <taxon>Endogonomycetes</taxon>
        <taxon>Endogonales</taxon>
        <taxon>Endogonales incertae sedis</taxon>
        <taxon>Bifiguratus</taxon>
    </lineage>
</organism>
<sequence>MSEEVTPTNIFTDDGTPQENLWAKKVTNNAILKDIFKNPFALTDEDRSYLESSAVVERQPETSRRELWSYYLYYNGDNGFTMFSYLPNILQTTAYEAGVWSNNSTLGNCLVKNNDTNAVCLIPWAGGQIPVASMVLYVQAISFALQFVLFLCFGGLADYGKWNKYILLTATVLGCVAQFIPAFLTQGSQWNAMMAMMILSWIGYGASLVFYAAAFPPIADNLPAVRAARANPKLSAQEKAAVKEKWLNHVSAISTTYSNVGFLIVTGILAIVAFAAHAYVDGAWTYFGAAPLFNNVGAGFCAVFWAINAVWYFIFIPRGRGGPPLPPNSNYITVGPKSVLRALREIRKLKMAFIYIIAYFMFADGVNTMNTMAGVVQGQITSFNGGIVTVLNLVSAITSIL</sequence>
<evidence type="ECO:0000313" key="7">
    <source>
        <dbReference type="EMBL" id="OZJ04058.1"/>
    </source>
</evidence>
<proteinExistence type="inferred from homology"/>
<keyword evidence="6" id="KW-0072">Autophagy</keyword>
<evidence type="ECO:0000256" key="6">
    <source>
        <dbReference type="RuleBase" id="RU363073"/>
    </source>
</evidence>
<feature type="transmembrane region" description="Helical" evidence="6">
    <location>
        <begin position="260"/>
        <end position="280"/>
    </location>
</feature>
<accession>A0A261Y0G3</accession>
<evidence type="ECO:0000256" key="5">
    <source>
        <dbReference type="ARBA" id="ARBA00023136"/>
    </source>
</evidence>
<dbReference type="GO" id="GO:0012505">
    <property type="term" value="C:endomembrane system"/>
    <property type="evidence" value="ECO:0007669"/>
    <property type="project" value="UniProtKB-SubCell"/>
</dbReference>
<evidence type="ECO:0000313" key="8">
    <source>
        <dbReference type="Proteomes" id="UP000242875"/>
    </source>
</evidence>
<protein>
    <recommendedName>
        <fullName evidence="6">Autophagy-related protein</fullName>
    </recommendedName>
</protein>
<keyword evidence="6" id="KW-0926">Vacuole</keyword>
<dbReference type="InterPro" id="IPR050495">
    <property type="entry name" value="ATG22/LtaA_families"/>
</dbReference>
<evidence type="ECO:0000256" key="2">
    <source>
        <dbReference type="ARBA" id="ARBA00022448"/>
    </source>
</evidence>
<comment type="caution">
    <text evidence="6">Lacks conserved residue(s) required for the propagation of feature annotation.</text>
</comment>
<dbReference type="Proteomes" id="UP000242875">
    <property type="component" value="Unassembled WGS sequence"/>
</dbReference>
<feature type="transmembrane region" description="Helical" evidence="6">
    <location>
        <begin position="134"/>
        <end position="153"/>
    </location>
</feature>
<comment type="function">
    <text evidence="6">Vacuolar effluxer which mediate the efflux of amino acids resulting from autophagic degradation. The release of autophagic amino acids allows the maintenance of protein synthesis and viability during nitrogen starvation.</text>
</comment>
<dbReference type="InterPro" id="IPR024671">
    <property type="entry name" value="Atg22-like"/>
</dbReference>
<dbReference type="PANTHER" id="PTHR23519">
    <property type="entry name" value="AUTOPHAGY-RELATED PROTEIN 22"/>
    <property type="match status" value="1"/>
</dbReference>
<dbReference type="EMBL" id="MVBO01000056">
    <property type="protein sequence ID" value="OZJ04058.1"/>
    <property type="molecule type" value="Genomic_DNA"/>
</dbReference>
<evidence type="ECO:0000256" key="4">
    <source>
        <dbReference type="ARBA" id="ARBA00022989"/>
    </source>
</evidence>
<comment type="subcellular location">
    <subcellularLocation>
        <location evidence="1">Endomembrane system</location>
        <topology evidence="1">Multi-pass membrane protein</topology>
    </subcellularLocation>
    <subcellularLocation>
        <location evidence="6">Vacuole membrane</location>
        <topology evidence="6">Multi-pass membrane protein</topology>
    </subcellularLocation>
</comment>
<keyword evidence="8" id="KW-1185">Reference proteome</keyword>
<reference evidence="7 8" key="1">
    <citation type="journal article" date="2017" name="Mycologia">
        <title>Bifiguratus adelaidae, gen. et sp. nov., a new member of Mucoromycotina in endophytic and soil-dwelling habitats.</title>
        <authorList>
            <person name="Torres-Cruz T.J."/>
            <person name="Billingsley Tobias T.L."/>
            <person name="Almatruk M."/>
            <person name="Hesse C."/>
            <person name="Kuske C.R."/>
            <person name="Desiro A."/>
            <person name="Benucci G.M."/>
            <person name="Bonito G."/>
            <person name="Stajich J.E."/>
            <person name="Dunlap C."/>
            <person name="Arnold A.E."/>
            <person name="Porras-Alfaro A."/>
        </authorList>
    </citation>
    <scope>NUCLEOTIDE SEQUENCE [LARGE SCALE GENOMIC DNA]</scope>
    <source>
        <strain evidence="7 8">AZ0501</strain>
    </source>
</reference>
<dbReference type="AlphaFoldDB" id="A0A261Y0G3"/>
<keyword evidence="3 6" id="KW-0812">Transmembrane</keyword>
<evidence type="ECO:0000256" key="1">
    <source>
        <dbReference type="ARBA" id="ARBA00004127"/>
    </source>
</evidence>
<dbReference type="Pfam" id="PF11700">
    <property type="entry name" value="ATG22"/>
    <property type="match status" value="1"/>
</dbReference>
<dbReference type="GO" id="GO:0006914">
    <property type="term" value="P:autophagy"/>
    <property type="evidence" value="ECO:0007669"/>
    <property type="project" value="UniProtKB-KW"/>
</dbReference>
<dbReference type="GO" id="GO:0005774">
    <property type="term" value="C:vacuolar membrane"/>
    <property type="evidence" value="ECO:0007669"/>
    <property type="project" value="UniProtKB-SubCell"/>
</dbReference>
<gene>
    <name evidence="7" type="ORF">BZG36_03581</name>
</gene>